<evidence type="ECO:0000313" key="3">
    <source>
        <dbReference type="Proteomes" id="UP001206692"/>
    </source>
</evidence>
<dbReference type="Gene3D" id="2.70.98.10">
    <property type="match status" value="1"/>
</dbReference>
<keyword evidence="3" id="KW-1185">Reference proteome</keyword>
<feature type="non-terminal residue" evidence="2">
    <location>
        <position position="81"/>
    </location>
</feature>
<dbReference type="GO" id="GO:0016787">
    <property type="term" value="F:hydrolase activity"/>
    <property type="evidence" value="ECO:0007669"/>
    <property type="project" value="UniProtKB-KW"/>
</dbReference>
<proteinExistence type="predicted"/>
<evidence type="ECO:0000313" key="2">
    <source>
        <dbReference type="EMBL" id="MCQ5343701.1"/>
    </source>
</evidence>
<name>A0ABT1SV04_9FIRM</name>
<sequence>AKKNLELEIGRDSFETIYNKAQSKWDNQLGIITDVKGANYEQLVTLYSCIYRMYCYPNLMSENTGSNSNPVWKYKSPYKDA</sequence>
<feature type="non-terminal residue" evidence="2">
    <location>
        <position position="1"/>
    </location>
</feature>
<gene>
    <name evidence="2" type="ORF">NE675_11825</name>
</gene>
<dbReference type="InterPro" id="IPR012939">
    <property type="entry name" value="Glyco_hydro_92"/>
</dbReference>
<dbReference type="Pfam" id="PF07971">
    <property type="entry name" value="Glyco_hydro_92"/>
    <property type="match status" value="1"/>
</dbReference>
<comment type="caution">
    <text evidence="2">The sequence shown here is derived from an EMBL/GenBank/DDBJ whole genome shotgun (WGS) entry which is preliminary data.</text>
</comment>
<evidence type="ECO:0000259" key="1">
    <source>
        <dbReference type="Pfam" id="PF07971"/>
    </source>
</evidence>
<dbReference type="Proteomes" id="UP001206692">
    <property type="component" value="Unassembled WGS sequence"/>
</dbReference>
<protein>
    <submittedName>
        <fullName evidence="2">Glycoside hydrolase family 92 protein</fullName>
    </submittedName>
</protein>
<feature type="domain" description="Glycosyl hydrolase family 92" evidence="1">
    <location>
        <begin position="1"/>
        <end position="76"/>
    </location>
</feature>
<accession>A0ABT1SV04</accession>
<keyword evidence="2" id="KW-0378">Hydrolase</keyword>
<dbReference type="InterPro" id="IPR014718">
    <property type="entry name" value="GH-type_carb-bd"/>
</dbReference>
<dbReference type="EMBL" id="JANGEW010000113">
    <property type="protein sequence ID" value="MCQ5343701.1"/>
    <property type="molecule type" value="Genomic_DNA"/>
</dbReference>
<dbReference type="RefSeq" id="WP_256186291.1">
    <property type="nucleotide sequence ID" value="NZ_JANGEW010000113.1"/>
</dbReference>
<organism evidence="2 3">
    <name type="scientific">Megasphaera massiliensis</name>
    <dbReference type="NCBI Taxonomy" id="1232428"/>
    <lineage>
        <taxon>Bacteria</taxon>
        <taxon>Bacillati</taxon>
        <taxon>Bacillota</taxon>
        <taxon>Negativicutes</taxon>
        <taxon>Veillonellales</taxon>
        <taxon>Veillonellaceae</taxon>
        <taxon>Megasphaera</taxon>
    </lineage>
</organism>
<reference evidence="2 3" key="1">
    <citation type="submission" date="2022-06" db="EMBL/GenBank/DDBJ databases">
        <title>Isolation of gut microbiota from human fecal samples.</title>
        <authorList>
            <person name="Pamer E.G."/>
            <person name="Barat B."/>
            <person name="Waligurski E."/>
            <person name="Medina S."/>
            <person name="Paddock L."/>
            <person name="Mostad J."/>
        </authorList>
    </citation>
    <scope>NUCLEOTIDE SEQUENCE [LARGE SCALE GENOMIC DNA]</scope>
    <source>
        <strain evidence="2 3">DFI.1.1</strain>
    </source>
</reference>